<feature type="transmembrane region" description="Helical" evidence="8">
    <location>
        <begin position="524"/>
        <end position="543"/>
    </location>
</feature>
<keyword evidence="7" id="KW-0325">Glycoprotein</keyword>
<sequence>MNQIGTAYSFKDITLANSNDAIGKTLNDLQKYRVVIRSFLWENQPYSNQIYLIRSKNYYELYNGIDKLKQDTYWNPRAKFIIIINNMIGFMNETSRLLVLNNIFNVIVVTKTKEVNNFSLYGFLPVKDNCNRPKVRTLQLVSNCTKLGEINNFLFRISVFPSDCKVKLFTREYEPFNYAPGKGISGIDEYILKLWEQRHNMTIELRNTGRSSRIENFIKNFSDANAFLSENHNHAVGMFGGFSYNMERRAVLDFSYPYMVDHDIIIIARTPDLGKWEAIIHRFSSIIGVLLICLFVIFCIMSSLLLVFVKKGKDIVRDVLIVYGYFLTNISVKKLNTRFVARIVILSLLLFVFLMVNIIQAFLLSASTRPIRRQQVNDIEQVYKTFKPIILKSWKWKFEDQTNDMDFCDVVSECMEKLINSNKLMFTSISDTYYNLISWEMIDNFGRFHLYRVREPARYVYRVMYFTRGSTVLSSLNRHIHKMTDNGLISHHIQTMEFQARLKSKIKYYDGYDSTDMSEIKEPFIVLLLGYFISILVFVYECFSKKVSPQQ</sequence>
<keyword evidence="9" id="KW-1185">Reference proteome</keyword>
<dbReference type="PANTHER" id="PTHR42643">
    <property type="entry name" value="IONOTROPIC RECEPTOR 20A-RELATED"/>
    <property type="match status" value="1"/>
</dbReference>
<evidence type="ECO:0000256" key="2">
    <source>
        <dbReference type="ARBA" id="ARBA00022475"/>
    </source>
</evidence>
<dbReference type="RefSeq" id="XP_052755761.1">
    <property type="nucleotide sequence ID" value="XM_052899801.1"/>
</dbReference>
<proteinExistence type="predicted"/>
<protein>
    <submittedName>
        <fullName evidence="10">Uncharacterized protein LOC128201798</fullName>
    </submittedName>
</protein>
<reference evidence="10" key="1">
    <citation type="submission" date="2025-08" db="UniProtKB">
        <authorList>
            <consortium name="RefSeq"/>
        </authorList>
    </citation>
    <scope>IDENTIFICATION</scope>
    <source>
        <tissue evidence="10">Whole larvae</tissue>
    </source>
</reference>
<evidence type="ECO:0000256" key="3">
    <source>
        <dbReference type="ARBA" id="ARBA00022692"/>
    </source>
</evidence>
<keyword evidence="4 8" id="KW-1133">Transmembrane helix</keyword>
<dbReference type="InterPro" id="IPR052192">
    <property type="entry name" value="Insect_Ionotropic_Sensory_Rcpt"/>
</dbReference>
<evidence type="ECO:0000313" key="10">
    <source>
        <dbReference type="RefSeq" id="XP_052755761.1"/>
    </source>
</evidence>
<evidence type="ECO:0000256" key="1">
    <source>
        <dbReference type="ARBA" id="ARBA00004651"/>
    </source>
</evidence>
<name>A0ABM3MWM7_GALME</name>
<comment type="subcellular location">
    <subcellularLocation>
        <location evidence="1">Cell membrane</location>
        <topology evidence="1">Multi-pass membrane protein</topology>
    </subcellularLocation>
</comment>
<dbReference type="Gene3D" id="3.40.190.10">
    <property type="entry name" value="Periplasmic binding protein-like II"/>
    <property type="match status" value="1"/>
</dbReference>
<dbReference type="PANTHER" id="PTHR42643:SF24">
    <property type="entry name" value="IONOTROPIC RECEPTOR 60A"/>
    <property type="match status" value="1"/>
</dbReference>
<feature type="transmembrane region" description="Helical" evidence="8">
    <location>
        <begin position="285"/>
        <end position="309"/>
    </location>
</feature>
<feature type="transmembrane region" description="Helical" evidence="8">
    <location>
        <begin position="339"/>
        <end position="363"/>
    </location>
</feature>
<evidence type="ECO:0000313" key="9">
    <source>
        <dbReference type="Proteomes" id="UP001652740"/>
    </source>
</evidence>
<evidence type="ECO:0000256" key="4">
    <source>
        <dbReference type="ARBA" id="ARBA00022989"/>
    </source>
</evidence>
<keyword evidence="5 8" id="KW-0472">Membrane</keyword>
<keyword evidence="6" id="KW-0675">Receptor</keyword>
<evidence type="ECO:0000256" key="8">
    <source>
        <dbReference type="SAM" id="Phobius"/>
    </source>
</evidence>
<feature type="transmembrane region" description="Helical" evidence="8">
    <location>
        <begin position="315"/>
        <end position="332"/>
    </location>
</feature>
<evidence type="ECO:0000256" key="6">
    <source>
        <dbReference type="ARBA" id="ARBA00023170"/>
    </source>
</evidence>
<accession>A0ABM3MWM7</accession>
<keyword evidence="3 8" id="KW-0812">Transmembrane</keyword>
<evidence type="ECO:0000256" key="5">
    <source>
        <dbReference type="ARBA" id="ARBA00023136"/>
    </source>
</evidence>
<dbReference type="GeneID" id="128201798"/>
<evidence type="ECO:0000256" key="7">
    <source>
        <dbReference type="ARBA" id="ARBA00023180"/>
    </source>
</evidence>
<keyword evidence="2" id="KW-1003">Cell membrane</keyword>
<organism evidence="9 10">
    <name type="scientific">Galleria mellonella</name>
    <name type="common">Greater wax moth</name>
    <dbReference type="NCBI Taxonomy" id="7137"/>
    <lineage>
        <taxon>Eukaryota</taxon>
        <taxon>Metazoa</taxon>
        <taxon>Ecdysozoa</taxon>
        <taxon>Arthropoda</taxon>
        <taxon>Hexapoda</taxon>
        <taxon>Insecta</taxon>
        <taxon>Pterygota</taxon>
        <taxon>Neoptera</taxon>
        <taxon>Endopterygota</taxon>
        <taxon>Lepidoptera</taxon>
        <taxon>Glossata</taxon>
        <taxon>Ditrysia</taxon>
        <taxon>Pyraloidea</taxon>
        <taxon>Pyralidae</taxon>
        <taxon>Galleriinae</taxon>
        <taxon>Galleria</taxon>
    </lineage>
</organism>
<dbReference type="SUPFAM" id="SSF53850">
    <property type="entry name" value="Periplasmic binding protein-like II"/>
    <property type="match status" value="1"/>
</dbReference>
<gene>
    <name evidence="10" type="primary">LOC128201798</name>
</gene>
<dbReference type="Proteomes" id="UP001652740">
    <property type="component" value="Unplaced"/>
</dbReference>